<organism evidence="1 2">
    <name type="scientific">Microcystis aeruginosa 11-30S32</name>
    <dbReference type="NCBI Taxonomy" id="2358142"/>
    <lineage>
        <taxon>Bacteria</taxon>
        <taxon>Bacillati</taxon>
        <taxon>Cyanobacteriota</taxon>
        <taxon>Cyanophyceae</taxon>
        <taxon>Oscillatoriophycideae</taxon>
        <taxon>Chroococcales</taxon>
        <taxon>Microcystaceae</taxon>
        <taxon>Microcystis</taxon>
    </lineage>
</organism>
<evidence type="ECO:0000313" key="1">
    <source>
        <dbReference type="EMBL" id="GCA96057.1"/>
    </source>
</evidence>
<protein>
    <submittedName>
        <fullName evidence="1">Uncharacterized protein</fullName>
    </submittedName>
</protein>
<reference evidence="1 2" key="1">
    <citation type="journal article" date="2019" name="Appl. Environ. Microbiol.">
        <title>Co-occurrence of broad and narrow host-range viruses infecting the toxic bloom-forming cyanobacterium Microcystis aeruginosa.</title>
        <authorList>
            <person name="Morimoto D."/>
            <person name="Tominaga K."/>
            <person name="Nishimura Y."/>
            <person name="Yoshida N."/>
            <person name="Kimura S."/>
            <person name="Sako Y."/>
            <person name="Yoshida T."/>
        </authorList>
    </citation>
    <scope>NUCLEOTIDE SEQUENCE [LARGE SCALE GENOMIC DNA]</scope>
    <source>
        <strain evidence="1 2">11-30S32</strain>
    </source>
</reference>
<gene>
    <name evidence="1" type="ORF">MAE30S32_47090</name>
</gene>
<accession>A0A510PQB2</accession>
<dbReference type="EMBL" id="BHVU01000579">
    <property type="protein sequence ID" value="GCA96057.1"/>
    <property type="molecule type" value="Genomic_DNA"/>
</dbReference>
<evidence type="ECO:0000313" key="2">
    <source>
        <dbReference type="Proteomes" id="UP000321223"/>
    </source>
</evidence>
<sequence>MKTLNYSQLSLNQQQEVNQLMATLEGQNPHSQPSVRFIARGSVPSGEFVGQP</sequence>
<dbReference type="AlphaFoldDB" id="A0A510PQB2"/>
<dbReference type="RefSeq" id="WP_186814398.1">
    <property type="nucleotide sequence ID" value="NZ_BHVU01000579.1"/>
</dbReference>
<name>A0A510PQB2_MICAE</name>
<proteinExistence type="predicted"/>
<dbReference type="Proteomes" id="UP000321223">
    <property type="component" value="Unassembled WGS sequence"/>
</dbReference>
<comment type="caution">
    <text evidence="1">The sequence shown here is derived from an EMBL/GenBank/DDBJ whole genome shotgun (WGS) entry which is preliminary data.</text>
</comment>